<feature type="transmembrane region" description="Helical" evidence="1">
    <location>
        <begin position="12"/>
        <end position="30"/>
    </location>
</feature>
<dbReference type="SUPFAM" id="SSF51126">
    <property type="entry name" value="Pectin lyase-like"/>
    <property type="match status" value="1"/>
</dbReference>
<evidence type="ECO:0000313" key="2">
    <source>
        <dbReference type="EMBL" id="OGK47005.1"/>
    </source>
</evidence>
<name>A0A1F7IUH2_9BACT</name>
<organism evidence="2 3">
    <name type="scientific">Candidatus Roizmanbacteria bacterium RIFCSPLOWO2_01_FULL_38_12</name>
    <dbReference type="NCBI Taxonomy" id="1802061"/>
    <lineage>
        <taxon>Bacteria</taxon>
        <taxon>Candidatus Roizmaniibacteriota</taxon>
    </lineage>
</organism>
<dbReference type="SMART" id="SM00710">
    <property type="entry name" value="PbH1"/>
    <property type="match status" value="6"/>
</dbReference>
<comment type="caution">
    <text evidence="2">The sequence shown here is derived from an EMBL/GenBank/DDBJ whole genome shotgun (WGS) entry which is preliminary data.</text>
</comment>
<dbReference type="Gene3D" id="2.160.20.10">
    <property type="entry name" value="Single-stranded right-handed beta-helix, Pectin lyase-like"/>
    <property type="match status" value="1"/>
</dbReference>
<evidence type="ECO:0000256" key="1">
    <source>
        <dbReference type="SAM" id="Phobius"/>
    </source>
</evidence>
<accession>A0A1F7IUH2</accession>
<dbReference type="InterPro" id="IPR012334">
    <property type="entry name" value="Pectin_lyas_fold"/>
</dbReference>
<keyword evidence="1" id="KW-0472">Membrane</keyword>
<dbReference type="InterPro" id="IPR006626">
    <property type="entry name" value="PbH1"/>
</dbReference>
<dbReference type="AlphaFoldDB" id="A0A1F7IUH2"/>
<keyword evidence="1" id="KW-0812">Transmembrane</keyword>
<proteinExistence type="predicted"/>
<reference evidence="2 3" key="1">
    <citation type="journal article" date="2016" name="Nat. Commun.">
        <title>Thousands of microbial genomes shed light on interconnected biogeochemical processes in an aquifer system.</title>
        <authorList>
            <person name="Anantharaman K."/>
            <person name="Brown C.T."/>
            <person name="Hug L.A."/>
            <person name="Sharon I."/>
            <person name="Castelle C.J."/>
            <person name="Probst A.J."/>
            <person name="Thomas B.C."/>
            <person name="Singh A."/>
            <person name="Wilkins M.J."/>
            <person name="Karaoz U."/>
            <person name="Brodie E.L."/>
            <person name="Williams K.H."/>
            <person name="Hubbard S.S."/>
            <person name="Banfield J.F."/>
        </authorList>
    </citation>
    <scope>NUCLEOTIDE SEQUENCE [LARGE SCALE GENOMIC DNA]</scope>
</reference>
<dbReference type="EMBL" id="MGAL01000036">
    <property type="protein sequence ID" value="OGK47005.1"/>
    <property type="molecule type" value="Genomic_DNA"/>
</dbReference>
<protein>
    <recommendedName>
        <fullName evidence="4">Right handed beta helix domain-containing protein</fullName>
    </recommendedName>
</protein>
<dbReference type="Proteomes" id="UP000177141">
    <property type="component" value="Unassembled WGS sequence"/>
</dbReference>
<sequence length="388" mass="43066">MKFKKKRKQAKYLILLLIVIPIYIGIYAYFNWQPCISSGDGSDIQDALIRKGSKAKLCQKSVFFLSDTINFTHSDQELFTEGLPTDSSKKAHLKIVNKNVSLAVNAFNQNNVKIKNIKVDGNRRELGQLVSHALIIVGGNVLYQQVDSVEAYDSRSWSTIHVNWGNFYDDENGNKHTSCKDVHVTNNIVGPSGETTTGKWSDGISVQCEESLVEDNTIVDVTDGGIVIFGAPKSKIINNHIYAEKQPLLVGIALVDYNDYKGNYKNVQVINNKIISDGSYIRAGIAMGSKIWHCPSDDDISSNFGAVIKNNKLSGDYFGYGYVINGVNDWVVEENISEAKYEGIPGTGCGVPNTSPDAFLFEKNNSFGIFQSEFRDARLEKIHDILPE</sequence>
<gene>
    <name evidence="2" type="ORF">A3A93_02685</name>
</gene>
<dbReference type="InterPro" id="IPR011050">
    <property type="entry name" value="Pectin_lyase_fold/virulence"/>
</dbReference>
<evidence type="ECO:0008006" key="4">
    <source>
        <dbReference type="Google" id="ProtNLM"/>
    </source>
</evidence>
<keyword evidence="1" id="KW-1133">Transmembrane helix</keyword>
<evidence type="ECO:0000313" key="3">
    <source>
        <dbReference type="Proteomes" id="UP000177141"/>
    </source>
</evidence>